<keyword evidence="2" id="KW-1185">Reference proteome</keyword>
<accession>A0A8T0IKT7</accession>
<comment type="caution">
    <text evidence="1">The sequence shown here is derived from an EMBL/GenBank/DDBJ whole genome shotgun (WGS) entry which is preliminary data.</text>
</comment>
<dbReference type="PANTHER" id="PTHR37203:SF3">
    <property type="entry name" value="SLR0975 PROTEIN"/>
    <property type="match status" value="1"/>
</dbReference>
<dbReference type="Proteomes" id="UP000822688">
    <property type="component" value="Chromosome 3"/>
</dbReference>
<dbReference type="EMBL" id="CM026423">
    <property type="protein sequence ID" value="KAG0583487.1"/>
    <property type="molecule type" value="Genomic_DNA"/>
</dbReference>
<evidence type="ECO:0000313" key="2">
    <source>
        <dbReference type="Proteomes" id="UP000822688"/>
    </source>
</evidence>
<reference evidence="1" key="1">
    <citation type="submission" date="2020-06" db="EMBL/GenBank/DDBJ databases">
        <title>WGS assembly of Ceratodon purpureus strain R40.</title>
        <authorList>
            <person name="Carey S.B."/>
            <person name="Jenkins J."/>
            <person name="Shu S."/>
            <person name="Lovell J.T."/>
            <person name="Sreedasyam A."/>
            <person name="Maumus F."/>
            <person name="Tiley G.P."/>
            <person name="Fernandez-Pozo N."/>
            <person name="Barry K."/>
            <person name="Chen C."/>
            <person name="Wang M."/>
            <person name="Lipzen A."/>
            <person name="Daum C."/>
            <person name="Saski C.A."/>
            <person name="Payton A.C."/>
            <person name="Mcbreen J.C."/>
            <person name="Conrad R.E."/>
            <person name="Kollar L.M."/>
            <person name="Olsson S."/>
            <person name="Huttunen S."/>
            <person name="Landis J.B."/>
            <person name="Wickett N.J."/>
            <person name="Johnson M.G."/>
            <person name="Rensing S.A."/>
            <person name="Grimwood J."/>
            <person name="Schmutz J."/>
            <person name="Mcdaniel S.F."/>
        </authorList>
    </citation>
    <scope>NUCLEOTIDE SEQUENCE</scope>
    <source>
        <strain evidence="1">R40</strain>
    </source>
</reference>
<evidence type="ECO:0000313" key="1">
    <source>
        <dbReference type="EMBL" id="KAG0583487.1"/>
    </source>
</evidence>
<proteinExistence type="predicted"/>
<dbReference type="AlphaFoldDB" id="A0A8T0IKT7"/>
<sequence>MELCYSTALPARLRHHHHLKAAPLVCSWSAIRSLKGDFLAGTQLRLGSNSHLVQTGTSGRRKNALRTVTAAFDPELHSVLELASDAELTELSNILYGQSPLSPLLKSVAPGDGSNRGTIAEAMHEQQYGGRDALMERLESRFMFLAADAKATLSGRRPTYRDVLLRVRSKLNVPCSIKLSTEDMEAEIFLHLLQDYSSQPKKRPQPKRRVPYLEAIERAKGSRFRDNISSAIRLGSEELLTTILKGSSAVTMSTLQRFITKKLSGKVLVETARYQLAKEALVKGGQAVAAKLESQVAMLAARQTLAGAATRYMTLRSTMMVLGPLLWGTFLADVVIRSIGTDYARVVRAIYAFAQIRLSRTYGWTRAETL</sequence>
<name>A0A8T0IKT7_CERPU</name>
<dbReference type="PANTHER" id="PTHR37203">
    <property type="match status" value="1"/>
</dbReference>
<protein>
    <submittedName>
        <fullName evidence="1">Uncharacterized protein</fullName>
    </submittedName>
</protein>
<gene>
    <name evidence="1" type="ORF">KC19_3G140200</name>
</gene>
<organism evidence="1 2">
    <name type="scientific">Ceratodon purpureus</name>
    <name type="common">Fire moss</name>
    <name type="synonym">Dicranum purpureum</name>
    <dbReference type="NCBI Taxonomy" id="3225"/>
    <lineage>
        <taxon>Eukaryota</taxon>
        <taxon>Viridiplantae</taxon>
        <taxon>Streptophyta</taxon>
        <taxon>Embryophyta</taxon>
        <taxon>Bryophyta</taxon>
        <taxon>Bryophytina</taxon>
        <taxon>Bryopsida</taxon>
        <taxon>Dicranidae</taxon>
        <taxon>Pseudoditrichales</taxon>
        <taxon>Ditrichaceae</taxon>
        <taxon>Ceratodon</taxon>
    </lineage>
</organism>